<dbReference type="PANTHER" id="PTHR36111">
    <property type="entry name" value="INNER MEMBRANE PROTEIN-RELATED"/>
    <property type="match status" value="1"/>
</dbReference>
<evidence type="ECO:0000256" key="1">
    <source>
        <dbReference type="SAM" id="Phobius"/>
    </source>
</evidence>
<dbReference type="InterPro" id="IPR007563">
    <property type="entry name" value="DUF554"/>
</dbReference>
<dbReference type="Pfam" id="PF04474">
    <property type="entry name" value="DUF554"/>
    <property type="match status" value="1"/>
</dbReference>
<dbReference type="HOGENOM" id="CLU_091659_0_0_0"/>
<dbReference type="eggNOG" id="COG1811">
    <property type="taxonomic scope" value="Bacteria"/>
</dbReference>
<evidence type="ECO:0000313" key="2">
    <source>
        <dbReference type="EMBL" id="ADR36611.1"/>
    </source>
</evidence>
<dbReference type="Proteomes" id="UP000008722">
    <property type="component" value="Chromosome"/>
</dbReference>
<name>E4U8D1_OCEP5</name>
<sequence length="247" mass="24964" precursor="true">MELSLWAKTNGTLVNVLAVLLGSGLGVLIHGRLPGRMQRIIVQGVGLVTLFIGFSMAGSLGAARGGAVDGVILGLLALVLGGVLGEALGLEERLERLGDLLKARFRGGGGFTEGFVAASLLFCVGPMTLIGSINNGLVGDPTLLYIKSTLDGLSSIALAASFGPGVAASALVVLVYQGGLALAAGGLAAALPDPASDPRVLLVTGVGGLMILGLGINLLELTRVRVASFLPALALAPFFWWLAEVLS</sequence>
<dbReference type="STRING" id="670487.Ocepr_1154"/>
<proteinExistence type="predicted"/>
<dbReference type="KEGG" id="opr:Ocepr_1154"/>
<dbReference type="OrthoDB" id="9797976at2"/>
<feature type="transmembrane region" description="Helical" evidence="1">
    <location>
        <begin position="70"/>
        <end position="90"/>
    </location>
</feature>
<accession>E4U8D1</accession>
<feature type="transmembrane region" description="Helical" evidence="1">
    <location>
        <begin position="226"/>
        <end position="243"/>
    </location>
</feature>
<protein>
    <recommendedName>
        <fullName evidence="4">DUF554 domain-containing protein</fullName>
    </recommendedName>
</protein>
<dbReference type="EMBL" id="CP002361">
    <property type="protein sequence ID" value="ADR36611.1"/>
    <property type="molecule type" value="Genomic_DNA"/>
</dbReference>
<reference evidence="2 3" key="2">
    <citation type="journal article" date="2011" name="Stand. Genomic Sci.">
        <title>Complete genome sequence of Oceanithermus profundus type strain (506).</title>
        <authorList>
            <person name="Pati A."/>
            <person name="Zhang X."/>
            <person name="Lapidus A."/>
            <person name="Nolan M."/>
            <person name="Lucas S."/>
            <person name="Del Rio T.G."/>
            <person name="Tice H."/>
            <person name="Cheng J.F."/>
            <person name="Tapia R."/>
            <person name="Han C."/>
            <person name="Goodwin L."/>
            <person name="Pitluck S."/>
            <person name="Liolios K."/>
            <person name="Pagani I."/>
            <person name="Ivanova N."/>
            <person name="Mavromatis K."/>
            <person name="Chen A."/>
            <person name="Palaniappan K."/>
            <person name="Hauser L."/>
            <person name="Jeffries C.D."/>
            <person name="Brambilla E.M."/>
            <person name="Rohl A."/>
            <person name="Mwirichia R."/>
            <person name="Rohde M."/>
            <person name="Tindall B.J."/>
            <person name="Sikorski J."/>
            <person name="Wirth R."/>
            <person name="Goker M."/>
            <person name="Woyke T."/>
            <person name="Detter J.C."/>
            <person name="Bristow J."/>
            <person name="Eisen J.A."/>
            <person name="Markowitz V."/>
            <person name="Hugenholtz P."/>
            <person name="Kyrpides N.C."/>
            <person name="Klenk H.P."/>
            <person name="Land M."/>
        </authorList>
    </citation>
    <scope>NUCLEOTIDE SEQUENCE [LARGE SCALE GENOMIC DNA]</scope>
    <source>
        <strain evidence="3">DSM 14977 / NBRC 100410 / VKM B-2274 / 506</strain>
    </source>
</reference>
<keyword evidence="1" id="KW-1133">Transmembrane helix</keyword>
<feature type="transmembrane region" description="Helical" evidence="1">
    <location>
        <begin position="200"/>
        <end position="219"/>
    </location>
</feature>
<evidence type="ECO:0008006" key="4">
    <source>
        <dbReference type="Google" id="ProtNLM"/>
    </source>
</evidence>
<dbReference type="RefSeq" id="WP_013457781.1">
    <property type="nucleotide sequence ID" value="NC_014761.1"/>
</dbReference>
<reference evidence="3" key="1">
    <citation type="submission" date="2010-11" db="EMBL/GenBank/DDBJ databases">
        <title>The complete sequence of chromosome of Oceanithermus profundus DSM 14977.</title>
        <authorList>
            <consortium name="US DOE Joint Genome Institute (JGI-PGF)"/>
            <person name="Lucas S."/>
            <person name="Copeland A."/>
            <person name="Lapidus A."/>
            <person name="Bruce D."/>
            <person name="Goodwin L."/>
            <person name="Pitluck S."/>
            <person name="Kyrpides N."/>
            <person name="Mavromatis K."/>
            <person name="Pagani I."/>
            <person name="Ivanova N."/>
            <person name="Zhang X."/>
            <person name="Brettin T."/>
            <person name="Detter J.C."/>
            <person name="Tapia R."/>
            <person name="Han C."/>
            <person name="Land M."/>
            <person name="Hauser L."/>
            <person name="Markowitz V."/>
            <person name="Cheng J.-F."/>
            <person name="Hugenholtz P."/>
            <person name="Woyke T."/>
            <person name="Wu D."/>
            <person name="Tindall B."/>
            <person name="Faehnrich R."/>
            <person name="Brambilla E."/>
            <person name="Klenk H.-P."/>
            <person name="Eisen J.A."/>
        </authorList>
    </citation>
    <scope>NUCLEOTIDE SEQUENCE [LARGE SCALE GENOMIC DNA]</scope>
    <source>
        <strain evidence="3">DSM 14977 / NBRC 100410 / VKM B-2274 / 506</strain>
    </source>
</reference>
<keyword evidence="3" id="KW-1185">Reference proteome</keyword>
<gene>
    <name evidence="2" type="ordered locus">Ocepr_1154</name>
</gene>
<feature type="transmembrane region" description="Helical" evidence="1">
    <location>
        <begin position="41"/>
        <end position="64"/>
    </location>
</feature>
<organism evidence="2 3">
    <name type="scientific">Oceanithermus profundus (strain DSM 14977 / NBRC 100410 / VKM B-2274 / 506)</name>
    <dbReference type="NCBI Taxonomy" id="670487"/>
    <lineage>
        <taxon>Bacteria</taxon>
        <taxon>Thermotogati</taxon>
        <taxon>Deinococcota</taxon>
        <taxon>Deinococci</taxon>
        <taxon>Thermales</taxon>
        <taxon>Thermaceae</taxon>
        <taxon>Oceanithermus</taxon>
    </lineage>
</organism>
<feature type="transmembrane region" description="Helical" evidence="1">
    <location>
        <begin position="167"/>
        <end position="188"/>
    </location>
</feature>
<feature type="transmembrane region" description="Helical" evidence="1">
    <location>
        <begin position="111"/>
        <end position="130"/>
    </location>
</feature>
<feature type="transmembrane region" description="Helical" evidence="1">
    <location>
        <begin position="12"/>
        <end position="29"/>
    </location>
</feature>
<keyword evidence="1" id="KW-0812">Transmembrane</keyword>
<evidence type="ECO:0000313" key="3">
    <source>
        <dbReference type="Proteomes" id="UP000008722"/>
    </source>
</evidence>
<dbReference type="AlphaFoldDB" id="E4U8D1"/>
<dbReference type="PANTHER" id="PTHR36111:SF2">
    <property type="entry name" value="INNER MEMBRANE PROTEIN"/>
    <property type="match status" value="1"/>
</dbReference>
<keyword evidence="1" id="KW-0472">Membrane</keyword>